<protein>
    <submittedName>
        <fullName evidence="2">Uncharacterized protein</fullName>
    </submittedName>
</protein>
<gene>
    <name evidence="2" type="ORF">H920_14818</name>
</gene>
<evidence type="ECO:0000256" key="1">
    <source>
        <dbReference type="SAM" id="MobiDB-lite"/>
    </source>
</evidence>
<dbReference type="EMBL" id="KN123755">
    <property type="protein sequence ID" value="KFO23614.1"/>
    <property type="molecule type" value="Genomic_DNA"/>
</dbReference>
<feature type="compositionally biased region" description="Basic and acidic residues" evidence="1">
    <location>
        <begin position="41"/>
        <end position="52"/>
    </location>
</feature>
<organism evidence="2 3">
    <name type="scientific">Fukomys damarensis</name>
    <name type="common">Damaraland mole rat</name>
    <name type="synonym">Cryptomys damarensis</name>
    <dbReference type="NCBI Taxonomy" id="885580"/>
    <lineage>
        <taxon>Eukaryota</taxon>
        <taxon>Metazoa</taxon>
        <taxon>Chordata</taxon>
        <taxon>Craniata</taxon>
        <taxon>Vertebrata</taxon>
        <taxon>Euteleostomi</taxon>
        <taxon>Mammalia</taxon>
        <taxon>Eutheria</taxon>
        <taxon>Euarchontoglires</taxon>
        <taxon>Glires</taxon>
        <taxon>Rodentia</taxon>
        <taxon>Hystricomorpha</taxon>
        <taxon>Bathyergidae</taxon>
        <taxon>Fukomys</taxon>
    </lineage>
</organism>
<keyword evidence="3" id="KW-1185">Reference proteome</keyword>
<proteinExistence type="predicted"/>
<dbReference type="Proteomes" id="UP000028990">
    <property type="component" value="Unassembled WGS sequence"/>
</dbReference>
<dbReference type="AlphaFoldDB" id="A0A091CVG1"/>
<accession>A0A091CVG1</accession>
<evidence type="ECO:0000313" key="2">
    <source>
        <dbReference type="EMBL" id="KFO23614.1"/>
    </source>
</evidence>
<name>A0A091CVG1_FUKDA</name>
<reference evidence="2 3" key="1">
    <citation type="submission" date="2013-11" db="EMBL/GenBank/DDBJ databases">
        <title>The Damaraland mole rat (Fukomys damarensis) genome and evolution of African mole rats.</title>
        <authorList>
            <person name="Gladyshev V.N."/>
            <person name="Fang X."/>
        </authorList>
    </citation>
    <scope>NUCLEOTIDE SEQUENCE [LARGE SCALE GENOMIC DNA]</scope>
    <source>
        <tissue evidence="2">Liver</tissue>
    </source>
</reference>
<evidence type="ECO:0000313" key="3">
    <source>
        <dbReference type="Proteomes" id="UP000028990"/>
    </source>
</evidence>
<sequence>MISFAVASQELQGPGTRGPRSLVERTSAPVRRGPAAEGSESIDRGTEEKLSE</sequence>
<feature type="region of interest" description="Disordered" evidence="1">
    <location>
        <begin position="1"/>
        <end position="52"/>
    </location>
</feature>